<feature type="compositionally biased region" description="Polar residues" evidence="1">
    <location>
        <begin position="256"/>
        <end position="267"/>
    </location>
</feature>
<evidence type="ECO:0000313" key="2">
    <source>
        <dbReference type="EMBL" id="OGL81712.1"/>
    </source>
</evidence>
<reference evidence="2 3" key="1">
    <citation type="journal article" date="2016" name="Nat. Commun.">
        <title>Thousands of microbial genomes shed light on interconnected biogeochemical processes in an aquifer system.</title>
        <authorList>
            <person name="Anantharaman K."/>
            <person name="Brown C.T."/>
            <person name="Hug L.A."/>
            <person name="Sharon I."/>
            <person name="Castelle C.J."/>
            <person name="Probst A.J."/>
            <person name="Thomas B.C."/>
            <person name="Singh A."/>
            <person name="Wilkins M.J."/>
            <person name="Karaoz U."/>
            <person name="Brodie E.L."/>
            <person name="Williams K.H."/>
            <person name="Hubbard S.S."/>
            <person name="Banfield J.F."/>
        </authorList>
    </citation>
    <scope>NUCLEOTIDE SEQUENCE [LARGE SCALE GENOMIC DNA]</scope>
</reference>
<comment type="caution">
    <text evidence="2">The sequence shown here is derived from an EMBL/GenBank/DDBJ whole genome shotgun (WGS) entry which is preliminary data.</text>
</comment>
<gene>
    <name evidence="2" type="ORF">A3B21_04670</name>
</gene>
<evidence type="ECO:0000256" key="1">
    <source>
        <dbReference type="SAM" id="MobiDB-lite"/>
    </source>
</evidence>
<accession>A0A1F7UTU5</accession>
<sequence>MMKWNLLFAVALVAAIGACTRTTEYKLPSESKAVVSSPTAPTPPAIPAVATVAPASTPDFRLKKVEKTGEEHGYDHVAQRRVDRKLCRKVGDAENCDVGTGYVDLVDIDASATITIPTLTLTADKPKARKPRAKKSVATTASGADDWREVSDLTTQRDKALAELADCAKAKGTCEGNLNTCAKESGACKAKTAEQDARIKDLQGQLNSLKGDVDKLKVVPLPPAPAPATRAPRGRRTAPAAAPSAPAAPATEDLTPFTTKSRGANPQ</sequence>
<organism evidence="2 3">
    <name type="scientific">Candidatus Uhrbacteria bacterium RIFCSPLOWO2_01_FULL_47_24</name>
    <dbReference type="NCBI Taxonomy" id="1802401"/>
    <lineage>
        <taxon>Bacteria</taxon>
        <taxon>Candidatus Uhriibacteriota</taxon>
    </lineage>
</organism>
<name>A0A1F7UTU5_9BACT</name>
<dbReference type="Proteomes" id="UP000176897">
    <property type="component" value="Unassembled WGS sequence"/>
</dbReference>
<protein>
    <submittedName>
        <fullName evidence="2">Uncharacterized protein</fullName>
    </submittedName>
</protein>
<feature type="compositionally biased region" description="Low complexity" evidence="1">
    <location>
        <begin position="227"/>
        <end position="251"/>
    </location>
</feature>
<dbReference type="AlphaFoldDB" id="A0A1F7UTU5"/>
<feature type="region of interest" description="Disordered" evidence="1">
    <location>
        <begin position="217"/>
        <end position="267"/>
    </location>
</feature>
<dbReference type="PROSITE" id="PS51257">
    <property type="entry name" value="PROKAR_LIPOPROTEIN"/>
    <property type="match status" value="1"/>
</dbReference>
<dbReference type="EMBL" id="MGEJ01000003">
    <property type="protein sequence ID" value="OGL81712.1"/>
    <property type="molecule type" value="Genomic_DNA"/>
</dbReference>
<evidence type="ECO:0000313" key="3">
    <source>
        <dbReference type="Proteomes" id="UP000176897"/>
    </source>
</evidence>
<proteinExistence type="predicted"/>